<dbReference type="RefSeq" id="WP_404748480.1">
    <property type="nucleotide sequence ID" value="NZ_JBJDQH010000019.1"/>
</dbReference>
<name>A0ABW8M5G0_9ACTN</name>
<evidence type="ECO:0000313" key="1">
    <source>
        <dbReference type="EMBL" id="MFK4271646.1"/>
    </source>
</evidence>
<keyword evidence="2" id="KW-1185">Reference proteome</keyword>
<gene>
    <name evidence="1" type="ORF">ACI2L5_43080</name>
</gene>
<dbReference type="Proteomes" id="UP001620295">
    <property type="component" value="Unassembled WGS sequence"/>
</dbReference>
<proteinExistence type="predicted"/>
<protein>
    <submittedName>
        <fullName evidence="1">Uncharacterized protein</fullName>
    </submittedName>
</protein>
<accession>A0ABW8M5G0</accession>
<dbReference type="EMBL" id="JBJDQH010000019">
    <property type="protein sequence ID" value="MFK4271646.1"/>
    <property type="molecule type" value="Genomic_DNA"/>
</dbReference>
<sequence>MTPHSTAEHHHGYMWLGSGFELAKDGPRRPLHPEFMSNKVVPLERAHWLLKPPALIQGTWSSPQDAADWFADVVRGHAPSFASEYERAASTLADRFARVAEDVANGEDAVGGWYLTGARFLSVSLIACASHRFRPELRCPQR</sequence>
<evidence type="ECO:0000313" key="2">
    <source>
        <dbReference type="Proteomes" id="UP001620295"/>
    </source>
</evidence>
<organism evidence="1 2">
    <name type="scientific">Streptomyces milbemycinicus</name>
    <dbReference type="NCBI Taxonomy" id="476552"/>
    <lineage>
        <taxon>Bacteria</taxon>
        <taxon>Bacillati</taxon>
        <taxon>Actinomycetota</taxon>
        <taxon>Actinomycetes</taxon>
        <taxon>Kitasatosporales</taxon>
        <taxon>Streptomycetaceae</taxon>
        <taxon>Streptomyces</taxon>
    </lineage>
</organism>
<reference evidence="1 2" key="1">
    <citation type="submission" date="2024-11" db="EMBL/GenBank/DDBJ databases">
        <title>The Natural Products Discovery Center: Release of the First 8490 Sequenced Strains for Exploring Actinobacteria Biosynthetic Diversity.</title>
        <authorList>
            <person name="Kalkreuter E."/>
            <person name="Kautsar S.A."/>
            <person name="Yang D."/>
            <person name="Bader C.D."/>
            <person name="Teijaro C.N."/>
            <person name="Fluegel L."/>
            <person name="Davis C.M."/>
            <person name="Simpson J.R."/>
            <person name="Lauterbach L."/>
            <person name="Steele A.D."/>
            <person name="Gui C."/>
            <person name="Meng S."/>
            <person name="Li G."/>
            <person name="Viehrig K."/>
            <person name="Ye F."/>
            <person name="Su P."/>
            <person name="Kiefer A.F."/>
            <person name="Nichols A."/>
            <person name="Cepeda A.J."/>
            <person name="Yan W."/>
            <person name="Fan B."/>
            <person name="Jiang Y."/>
            <person name="Adhikari A."/>
            <person name="Zheng C.-J."/>
            <person name="Schuster L."/>
            <person name="Cowan T.M."/>
            <person name="Smanski M.J."/>
            <person name="Chevrette M.G."/>
            <person name="De Carvalho L.P.S."/>
            <person name="Shen B."/>
        </authorList>
    </citation>
    <scope>NUCLEOTIDE SEQUENCE [LARGE SCALE GENOMIC DNA]</scope>
    <source>
        <strain evidence="1 2">NPDC020863</strain>
    </source>
</reference>
<comment type="caution">
    <text evidence="1">The sequence shown here is derived from an EMBL/GenBank/DDBJ whole genome shotgun (WGS) entry which is preliminary data.</text>
</comment>